<evidence type="ECO:0000313" key="1">
    <source>
        <dbReference type="EMBL" id="AIJ06565.1"/>
    </source>
</evidence>
<dbReference type="EMBL" id="CP006664">
    <property type="protein sequence ID" value="AIJ06565.1"/>
    <property type="molecule type" value="Genomic_DNA"/>
</dbReference>
<name>A0A076LDJ4_9GAMM</name>
<dbReference type="Proteomes" id="UP000028681">
    <property type="component" value="Chromosome"/>
</dbReference>
<dbReference type="AlphaFoldDB" id="A0A076LDJ4"/>
<reference evidence="1 2" key="1">
    <citation type="journal article" date="2012" name="PLoS ONE">
        <title>Edwardsiella comparative phylogenomics reveal the new intra/inter-species taxonomic relationships, virulence evolution and niche adaptation mechanisms.</title>
        <authorList>
            <person name="Yang M."/>
            <person name="Lv Y."/>
            <person name="Xiao J."/>
            <person name="Wu H."/>
            <person name="Zheng H."/>
            <person name="Liu Q."/>
            <person name="Zhang Y."/>
            <person name="Wang Q."/>
        </authorList>
    </citation>
    <scope>NUCLEOTIDE SEQUENCE [LARGE SCALE GENOMIC DNA]</scope>
    <source>
        <strain evidence="2">080813</strain>
    </source>
</reference>
<sequence>MADRLGEYPVGVNIKFSALISLSLNRFVINGDAVFIIRI</sequence>
<accession>A0A076LDJ4</accession>
<dbReference type="HOGENOM" id="CLU_3308802_0_0_6"/>
<evidence type="ECO:0000313" key="2">
    <source>
        <dbReference type="Proteomes" id="UP000028681"/>
    </source>
</evidence>
<dbReference type="KEGG" id="ete:ETEE_0079"/>
<protein>
    <submittedName>
        <fullName evidence="1">Uncharacterized protein</fullName>
    </submittedName>
</protein>
<proteinExistence type="predicted"/>
<gene>
    <name evidence="1" type="ORF">ETEE_0079</name>
</gene>
<organism evidence="1 2">
    <name type="scientific">Edwardsiella anguillarum ET080813</name>
    <dbReference type="NCBI Taxonomy" id="667120"/>
    <lineage>
        <taxon>Bacteria</taxon>
        <taxon>Pseudomonadati</taxon>
        <taxon>Pseudomonadota</taxon>
        <taxon>Gammaproteobacteria</taxon>
        <taxon>Enterobacterales</taxon>
        <taxon>Hafniaceae</taxon>
        <taxon>Edwardsiella</taxon>
    </lineage>
</organism>